<dbReference type="AlphaFoldDB" id="A0A382B150"/>
<proteinExistence type="predicted"/>
<evidence type="ECO:0000313" key="1">
    <source>
        <dbReference type="EMBL" id="SVB07042.1"/>
    </source>
</evidence>
<accession>A0A382B150</accession>
<sequence length="116" mass="13046">MNNGISIEFASHTTPLPSSTWKSISEEERIAKVKSAIKDFPGNETIEVKQAHIDGQVTIVLNNVMNASERGLFLLDLEEWIKKMLDNGITIWHEPIGDKNSLRNLRGIEVVSNEVF</sequence>
<name>A0A382B150_9ZZZZ</name>
<gene>
    <name evidence="1" type="ORF">METZ01_LOCUS159896</name>
</gene>
<dbReference type="EMBL" id="UINC01027572">
    <property type="protein sequence ID" value="SVB07042.1"/>
    <property type="molecule type" value="Genomic_DNA"/>
</dbReference>
<organism evidence="1">
    <name type="scientific">marine metagenome</name>
    <dbReference type="NCBI Taxonomy" id="408172"/>
    <lineage>
        <taxon>unclassified sequences</taxon>
        <taxon>metagenomes</taxon>
        <taxon>ecological metagenomes</taxon>
    </lineage>
</organism>
<reference evidence="1" key="1">
    <citation type="submission" date="2018-05" db="EMBL/GenBank/DDBJ databases">
        <authorList>
            <person name="Lanie J.A."/>
            <person name="Ng W.-L."/>
            <person name="Kazmierczak K.M."/>
            <person name="Andrzejewski T.M."/>
            <person name="Davidsen T.M."/>
            <person name="Wayne K.J."/>
            <person name="Tettelin H."/>
            <person name="Glass J.I."/>
            <person name="Rusch D."/>
            <person name="Podicherti R."/>
            <person name="Tsui H.-C.T."/>
            <person name="Winkler M.E."/>
        </authorList>
    </citation>
    <scope>NUCLEOTIDE SEQUENCE</scope>
</reference>
<protein>
    <submittedName>
        <fullName evidence="1">Uncharacterized protein</fullName>
    </submittedName>
</protein>